<reference evidence="2" key="1">
    <citation type="journal article" date="2024" name="Proc. Natl. Acad. Sci. U.S.A.">
        <title>Extraordinary preservation of gene collinearity over three hundred million years revealed in homosporous lycophytes.</title>
        <authorList>
            <person name="Li C."/>
            <person name="Wickell D."/>
            <person name="Kuo L.Y."/>
            <person name="Chen X."/>
            <person name="Nie B."/>
            <person name="Liao X."/>
            <person name="Peng D."/>
            <person name="Ji J."/>
            <person name="Jenkins J."/>
            <person name="Williams M."/>
            <person name="Shu S."/>
            <person name="Plott C."/>
            <person name="Barry K."/>
            <person name="Rajasekar S."/>
            <person name="Grimwood J."/>
            <person name="Han X."/>
            <person name="Sun S."/>
            <person name="Hou Z."/>
            <person name="He W."/>
            <person name="Dai G."/>
            <person name="Sun C."/>
            <person name="Schmutz J."/>
            <person name="Leebens-Mack J.H."/>
            <person name="Li F.W."/>
            <person name="Wang L."/>
        </authorList>
    </citation>
    <scope>NUCLEOTIDE SEQUENCE [LARGE SCALE GENOMIC DNA]</scope>
    <source>
        <strain evidence="2">cv. PW_Plant_1</strain>
    </source>
</reference>
<proteinExistence type="predicted"/>
<protein>
    <submittedName>
        <fullName evidence="1">Uncharacterized protein</fullName>
    </submittedName>
</protein>
<keyword evidence="2" id="KW-1185">Reference proteome</keyword>
<dbReference type="Proteomes" id="UP001162992">
    <property type="component" value="Chromosome 13"/>
</dbReference>
<organism evidence="1 2">
    <name type="scientific">Diphasiastrum complanatum</name>
    <name type="common">Issler's clubmoss</name>
    <name type="synonym">Lycopodium complanatum</name>
    <dbReference type="NCBI Taxonomy" id="34168"/>
    <lineage>
        <taxon>Eukaryota</taxon>
        <taxon>Viridiplantae</taxon>
        <taxon>Streptophyta</taxon>
        <taxon>Embryophyta</taxon>
        <taxon>Tracheophyta</taxon>
        <taxon>Lycopodiopsida</taxon>
        <taxon>Lycopodiales</taxon>
        <taxon>Lycopodiaceae</taxon>
        <taxon>Lycopodioideae</taxon>
        <taxon>Diphasiastrum</taxon>
    </lineage>
</organism>
<name>A0ACC2BY62_DIPCM</name>
<evidence type="ECO:0000313" key="2">
    <source>
        <dbReference type="Proteomes" id="UP001162992"/>
    </source>
</evidence>
<accession>A0ACC2BY62</accession>
<comment type="caution">
    <text evidence="1">The sequence shown here is derived from an EMBL/GenBank/DDBJ whole genome shotgun (WGS) entry which is preliminary data.</text>
</comment>
<sequence length="432" mass="48052">MRAIKLPEPPGSSSSGMPEIFDRGISCVVRRVVIIGNGAAGAEHQSIGLVRALGLGNNYSLFRVNRPKDGYNYWLRWLPVSLHKKLDHVLKHFHSDWRQLPKLLQGKWEDVDKPEEERSTKIIPDADAQAIATLAREEINREGPLLVVASGRDTVPVAEAVKKLAPQFTFVVQIQHPRRRLDHFDMVITPLHDFYALSPAAQQEIPRLLRPFVTPQQPPDKHVVLTVGALHHADNAMLRAAAATWHAELAPLPKPLLIVNVGGPTRYCQYGEDLVLELISAVKQVLASCGSIRISFSRRTPHQISEMLCKELGGHAKVYIWDGRGPNPHLGHLAWGDAFVLTADSVSMLSESCSTGKPVYVIGGERCTWKIGDFHRTLRQRGLIRSFTGAEDMSESWSYPPLNDNAEAAARIRGALAERGWSLGLGCFYFYK</sequence>
<gene>
    <name evidence="1" type="ORF">O6H91_13G106200</name>
</gene>
<evidence type="ECO:0000313" key="1">
    <source>
        <dbReference type="EMBL" id="KAJ7534708.1"/>
    </source>
</evidence>
<dbReference type="EMBL" id="CM055104">
    <property type="protein sequence ID" value="KAJ7534708.1"/>
    <property type="molecule type" value="Genomic_DNA"/>
</dbReference>